<name>A0A543ACD5_9ACTN</name>
<dbReference type="OrthoDB" id="9814237at2"/>
<reference evidence="8 9" key="1">
    <citation type="submission" date="2019-06" db="EMBL/GenBank/DDBJ databases">
        <title>Sequencing the genomes of 1000 actinobacteria strains.</title>
        <authorList>
            <person name="Klenk H.-P."/>
        </authorList>
    </citation>
    <scope>NUCLEOTIDE SEQUENCE [LARGE SCALE GENOMIC DNA]</scope>
    <source>
        <strain evidence="8 9">DSM 25218</strain>
    </source>
</reference>
<dbReference type="InterPro" id="IPR036259">
    <property type="entry name" value="MFS_trans_sf"/>
</dbReference>
<evidence type="ECO:0000256" key="5">
    <source>
        <dbReference type="ARBA" id="ARBA00023136"/>
    </source>
</evidence>
<feature type="transmembrane region" description="Helical" evidence="6">
    <location>
        <begin position="220"/>
        <end position="241"/>
    </location>
</feature>
<gene>
    <name evidence="8" type="ORF">FB381_4073</name>
</gene>
<feature type="transmembrane region" description="Helical" evidence="6">
    <location>
        <begin position="88"/>
        <end position="115"/>
    </location>
</feature>
<dbReference type="PANTHER" id="PTHR43124:SF3">
    <property type="entry name" value="CHLORAMPHENICOL EFFLUX PUMP RV0191"/>
    <property type="match status" value="1"/>
</dbReference>
<feature type="domain" description="Major facilitator superfamily (MFS) profile" evidence="7">
    <location>
        <begin position="22"/>
        <end position="397"/>
    </location>
</feature>
<dbReference type="AlphaFoldDB" id="A0A543ACD5"/>
<feature type="transmembrane region" description="Helical" evidence="6">
    <location>
        <begin position="282"/>
        <end position="303"/>
    </location>
</feature>
<organism evidence="8 9">
    <name type="scientific">Nocardioides albertanoniae</name>
    <dbReference type="NCBI Taxonomy" id="1175486"/>
    <lineage>
        <taxon>Bacteria</taxon>
        <taxon>Bacillati</taxon>
        <taxon>Actinomycetota</taxon>
        <taxon>Actinomycetes</taxon>
        <taxon>Propionibacteriales</taxon>
        <taxon>Nocardioidaceae</taxon>
        <taxon>Nocardioides</taxon>
    </lineage>
</organism>
<dbReference type="EMBL" id="VFOV01000001">
    <property type="protein sequence ID" value="TQL70146.1"/>
    <property type="molecule type" value="Genomic_DNA"/>
</dbReference>
<feature type="transmembrane region" description="Helical" evidence="6">
    <location>
        <begin position="21"/>
        <end position="42"/>
    </location>
</feature>
<dbReference type="GO" id="GO:0022857">
    <property type="term" value="F:transmembrane transporter activity"/>
    <property type="evidence" value="ECO:0007669"/>
    <property type="project" value="InterPro"/>
</dbReference>
<feature type="transmembrane region" description="Helical" evidence="6">
    <location>
        <begin position="121"/>
        <end position="139"/>
    </location>
</feature>
<dbReference type="SUPFAM" id="SSF103473">
    <property type="entry name" value="MFS general substrate transporter"/>
    <property type="match status" value="1"/>
</dbReference>
<feature type="transmembrane region" description="Helical" evidence="6">
    <location>
        <begin position="253"/>
        <end position="275"/>
    </location>
</feature>
<sequence>MTDTVSPMTAAKPVTPARFAVAVLALAMGGFAIGTTEFVTMGVLPEIAEGVGVGTSTAGHLISAYAVGVVVGVPILSFFVAHLPRKGLLLALMAAYALFNVLSAVAVDFHMLLVARFLDGLPHGAYFGVATIVATSMAAPKHRGRAVALVMLGLSVANVIGVPFATWLGQSAGWRAPYAAAAGLALLTVVLVQVSVPHFPGDPNATGRGEASTFFTNPQVWLTMLAGAIGFGGMFAAYSYISPIVTGTAGLAAGAVPWFVFAFGLGMVVGTWVAGEMARWSVMGSLLVSSLGMIAVLSLFWLVAPAGWWLAPVAFLTTAIASVLVINLQVRLMDVADNAVTLGAAMNHASLNIANALGAFAGGLALDTWSAREAPLVGAGLAAGGMVVLLWSTTIHRRRAQPS</sequence>
<keyword evidence="3 6" id="KW-0812">Transmembrane</keyword>
<dbReference type="CDD" id="cd17324">
    <property type="entry name" value="MFS_NepI_like"/>
    <property type="match status" value="1"/>
</dbReference>
<evidence type="ECO:0000256" key="4">
    <source>
        <dbReference type="ARBA" id="ARBA00022989"/>
    </source>
</evidence>
<keyword evidence="9" id="KW-1185">Reference proteome</keyword>
<feature type="transmembrane region" description="Helical" evidence="6">
    <location>
        <begin position="309"/>
        <end position="328"/>
    </location>
</feature>
<feature type="transmembrane region" description="Helical" evidence="6">
    <location>
        <begin position="349"/>
        <end position="370"/>
    </location>
</feature>
<dbReference type="InterPro" id="IPR020846">
    <property type="entry name" value="MFS_dom"/>
</dbReference>
<keyword evidence="5 6" id="KW-0472">Membrane</keyword>
<evidence type="ECO:0000256" key="1">
    <source>
        <dbReference type="ARBA" id="ARBA00004651"/>
    </source>
</evidence>
<accession>A0A543ACD5</accession>
<evidence type="ECO:0000259" key="7">
    <source>
        <dbReference type="PROSITE" id="PS50850"/>
    </source>
</evidence>
<dbReference type="InterPro" id="IPR011701">
    <property type="entry name" value="MFS"/>
</dbReference>
<feature type="transmembrane region" description="Helical" evidence="6">
    <location>
        <begin position="62"/>
        <end position="81"/>
    </location>
</feature>
<keyword evidence="4 6" id="KW-1133">Transmembrane helix</keyword>
<dbReference type="Gene3D" id="1.20.1250.20">
    <property type="entry name" value="MFS general substrate transporter like domains"/>
    <property type="match status" value="1"/>
</dbReference>
<dbReference type="Proteomes" id="UP000320209">
    <property type="component" value="Unassembled WGS sequence"/>
</dbReference>
<dbReference type="PROSITE" id="PS50850">
    <property type="entry name" value="MFS"/>
    <property type="match status" value="1"/>
</dbReference>
<evidence type="ECO:0000313" key="9">
    <source>
        <dbReference type="Proteomes" id="UP000320209"/>
    </source>
</evidence>
<feature type="transmembrane region" description="Helical" evidence="6">
    <location>
        <begin position="376"/>
        <end position="395"/>
    </location>
</feature>
<comment type="subcellular location">
    <subcellularLocation>
        <location evidence="1">Cell membrane</location>
        <topology evidence="1">Multi-pass membrane protein</topology>
    </subcellularLocation>
</comment>
<comment type="caution">
    <text evidence="8">The sequence shown here is derived from an EMBL/GenBank/DDBJ whole genome shotgun (WGS) entry which is preliminary data.</text>
</comment>
<dbReference type="GO" id="GO:0005886">
    <property type="term" value="C:plasma membrane"/>
    <property type="evidence" value="ECO:0007669"/>
    <property type="project" value="UniProtKB-SubCell"/>
</dbReference>
<protein>
    <submittedName>
        <fullName evidence="8">DHA1 family inner membrane transport protein</fullName>
    </submittedName>
</protein>
<dbReference type="Pfam" id="PF07690">
    <property type="entry name" value="MFS_1"/>
    <property type="match status" value="1"/>
</dbReference>
<feature type="transmembrane region" description="Helical" evidence="6">
    <location>
        <begin position="178"/>
        <end position="199"/>
    </location>
</feature>
<evidence type="ECO:0000256" key="3">
    <source>
        <dbReference type="ARBA" id="ARBA00022692"/>
    </source>
</evidence>
<dbReference type="InterPro" id="IPR050189">
    <property type="entry name" value="MFS_Efflux_Transporters"/>
</dbReference>
<keyword evidence="2" id="KW-1003">Cell membrane</keyword>
<evidence type="ECO:0000256" key="6">
    <source>
        <dbReference type="SAM" id="Phobius"/>
    </source>
</evidence>
<evidence type="ECO:0000313" key="8">
    <source>
        <dbReference type="EMBL" id="TQL70146.1"/>
    </source>
</evidence>
<feature type="transmembrane region" description="Helical" evidence="6">
    <location>
        <begin position="146"/>
        <end position="166"/>
    </location>
</feature>
<proteinExistence type="predicted"/>
<evidence type="ECO:0000256" key="2">
    <source>
        <dbReference type="ARBA" id="ARBA00022475"/>
    </source>
</evidence>
<dbReference type="PANTHER" id="PTHR43124">
    <property type="entry name" value="PURINE EFFLUX PUMP PBUE"/>
    <property type="match status" value="1"/>
</dbReference>